<organism evidence="1 2">
    <name type="scientific">Clavibacter michiganensis</name>
    <dbReference type="NCBI Taxonomy" id="28447"/>
    <lineage>
        <taxon>Bacteria</taxon>
        <taxon>Bacillati</taxon>
        <taxon>Actinomycetota</taxon>
        <taxon>Actinomycetes</taxon>
        <taxon>Micrococcales</taxon>
        <taxon>Microbacteriaceae</taxon>
        <taxon>Clavibacter</taxon>
    </lineage>
</organism>
<dbReference type="Proteomes" id="UP000239241">
    <property type="component" value="Unassembled WGS sequence"/>
</dbReference>
<reference evidence="1 2" key="1">
    <citation type="submission" date="2018-02" db="EMBL/GenBank/DDBJ databases">
        <title>Bacteriophage NCPPB3778 and a type I-E CRISPR drive the evolution of the US Biological Select Agent, Rathayibacter toxicus.</title>
        <authorList>
            <person name="Davis E.W.II."/>
            <person name="Tabima J.F."/>
            <person name="Weisberg A.J."/>
            <person name="Lopes L.D."/>
            <person name="Wiseman M.S."/>
            <person name="Wiseman M.S."/>
            <person name="Pupko T."/>
            <person name="Belcher M.S."/>
            <person name="Sechler A.J."/>
            <person name="Tancos M.A."/>
            <person name="Schroeder B.K."/>
            <person name="Murray T.D."/>
            <person name="Luster D.G."/>
            <person name="Schneider W.L."/>
            <person name="Rogers E."/>
            <person name="Andreote F.D."/>
            <person name="Grunwald N.J."/>
            <person name="Putnam M.L."/>
            <person name="Chang J.H."/>
        </authorList>
    </citation>
    <scope>NUCLEOTIDE SEQUENCE [LARGE SCALE GENOMIC DNA]</scope>
    <source>
        <strain evidence="1 2">AY1B3</strain>
    </source>
</reference>
<accession>A0A2S5VS54</accession>
<gene>
    <name evidence="1" type="ORF">C5E16_11195</name>
</gene>
<comment type="caution">
    <text evidence="1">The sequence shown here is derived from an EMBL/GenBank/DDBJ whole genome shotgun (WGS) entry which is preliminary data.</text>
</comment>
<sequence length="270" mass="27317">MSALTLRIDPAASATHAHAAVATLASLPESFRRTDDAGDVVVVAGGDGWAARATSAARAGARALLVLDPVPAADADLAELAAAGVPVVLDVPWRHDEAVRRVAPRIHRLAAPGALLEARATVADPGDLPGAARALALTAQTLIGSPLAELAPLAETPDHLMLTGTTETGVHVIVSALVTAHAHACATFRLIVGDRAAHVALPAPGTAAPGRSSVTDAAGREDLPVVFESGHRTAMRLARDAAHGRCVPDDVADLRSLLAAAPALAGERPS</sequence>
<name>A0A2S5VS54_9MICO</name>
<proteinExistence type="predicted"/>
<dbReference type="EMBL" id="PSXY01000019">
    <property type="protein sequence ID" value="PPF66516.1"/>
    <property type="molecule type" value="Genomic_DNA"/>
</dbReference>
<dbReference type="AlphaFoldDB" id="A0A2S5VS54"/>
<protein>
    <submittedName>
        <fullName evidence="1">Uncharacterized protein</fullName>
    </submittedName>
</protein>
<dbReference type="RefSeq" id="WP_104290719.1">
    <property type="nucleotide sequence ID" value="NZ_PSXY01000019.1"/>
</dbReference>
<evidence type="ECO:0000313" key="2">
    <source>
        <dbReference type="Proteomes" id="UP000239241"/>
    </source>
</evidence>
<evidence type="ECO:0000313" key="1">
    <source>
        <dbReference type="EMBL" id="PPF66516.1"/>
    </source>
</evidence>